<dbReference type="eggNOG" id="ENOG502RPJI">
    <property type="taxonomic scope" value="Eukaryota"/>
</dbReference>
<feature type="region of interest" description="Disordered" evidence="1">
    <location>
        <begin position="36"/>
        <end position="60"/>
    </location>
</feature>
<dbReference type="GeneID" id="18480505"/>
<dbReference type="VEuPathDB" id="FungiDB:TRIREDRAFT_102936"/>
<dbReference type="AlphaFoldDB" id="G0R8P7"/>
<gene>
    <name evidence="3" type="ORF">TRIREDRAFT_102936</name>
</gene>
<evidence type="ECO:0000256" key="2">
    <source>
        <dbReference type="SAM" id="Phobius"/>
    </source>
</evidence>
<organism evidence="4">
    <name type="scientific">Hypocrea jecorina (strain QM6a)</name>
    <name type="common">Trichoderma reesei</name>
    <dbReference type="NCBI Taxonomy" id="431241"/>
    <lineage>
        <taxon>Eukaryota</taxon>
        <taxon>Fungi</taxon>
        <taxon>Dikarya</taxon>
        <taxon>Ascomycota</taxon>
        <taxon>Pezizomycotina</taxon>
        <taxon>Sordariomycetes</taxon>
        <taxon>Hypocreomycetidae</taxon>
        <taxon>Hypocreales</taxon>
        <taxon>Hypocreaceae</taxon>
        <taxon>Trichoderma</taxon>
    </lineage>
</organism>
<dbReference type="Proteomes" id="UP000008984">
    <property type="component" value="Unassembled WGS sequence"/>
</dbReference>
<keyword evidence="2" id="KW-1133">Transmembrane helix</keyword>
<sequence>MAEEPQFQAIERIGFRGFRNDHEDMTQYISLHSSLESSASAPRGNGGCQAAASATTNGQTGNQVKTILRTAKLLFALFWVTPEMLSPSLIDNAISFDSDDGIEPGPRLTTVRAVTPTSGTVEGALEHTTWIVRPPDTRDCVEVLLMRCPPLRPGDRGSLVVDKTTGRLFGHVIHYHAPNHLALVMPAKLVADHARRVLDQRAGATTPTPSLTAAQIPTTTSLMRINGLGIVRLLLRFPQMGPQGSIVAVTIPELPEDLPNGEIRLRYNEELGDGPPGVPLTRPLNLMFHDELRLASLVFHLLGLYLMSFGGDFFICLWVLCFAANCVCIYGR</sequence>
<keyword evidence="2" id="KW-0812">Transmembrane</keyword>
<dbReference type="OrthoDB" id="4900434at2759"/>
<name>G0R8P7_HYPJQ</name>
<protein>
    <submittedName>
        <fullName evidence="3">Predicted protein</fullName>
    </submittedName>
</protein>
<proteinExistence type="predicted"/>
<dbReference type="EMBL" id="GL985056">
    <property type="protein sequence ID" value="EGR52384.1"/>
    <property type="molecule type" value="Genomic_DNA"/>
</dbReference>
<evidence type="ECO:0000256" key="1">
    <source>
        <dbReference type="SAM" id="MobiDB-lite"/>
    </source>
</evidence>
<evidence type="ECO:0000313" key="3">
    <source>
        <dbReference type="EMBL" id="EGR52384.1"/>
    </source>
</evidence>
<keyword evidence="4" id="KW-1185">Reference proteome</keyword>
<evidence type="ECO:0000313" key="4">
    <source>
        <dbReference type="Proteomes" id="UP000008984"/>
    </source>
</evidence>
<feature type="transmembrane region" description="Helical" evidence="2">
    <location>
        <begin position="297"/>
        <end position="330"/>
    </location>
</feature>
<reference evidence="3 4" key="1">
    <citation type="journal article" date="2008" name="Nat. Biotechnol.">
        <title>Genome sequencing and analysis of the biomass-degrading fungus Trichoderma reesei (syn. Hypocrea jecorina).</title>
        <authorList>
            <person name="Martinez D."/>
            <person name="Berka R.M."/>
            <person name="Henrissat B."/>
            <person name="Saloheimo M."/>
            <person name="Arvas M."/>
            <person name="Baker S.E."/>
            <person name="Chapman J."/>
            <person name="Chertkov O."/>
            <person name="Coutinho P.M."/>
            <person name="Cullen D."/>
            <person name="Danchin E.G."/>
            <person name="Grigoriev I.V."/>
            <person name="Harris P."/>
            <person name="Jackson M."/>
            <person name="Kubicek C.P."/>
            <person name="Han C.S."/>
            <person name="Ho I."/>
            <person name="Larrondo L.F."/>
            <person name="de Leon A.L."/>
            <person name="Magnuson J.K."/>
            <person name="Merino S."/>
            <person name="Misra M."/>
            <person name="Nelson B."/>
            <person name="Putnam N."/>
            <person name="Robbertse B."/>
            <person name="Salamov A.A."/>
            <person name="Schmoll M."/>
            <person name="Terry A."/>
            <person name="Thayer N."/>
            <person name="Westerholm-Parvinen A."/>
            <person name="Schoch C.L."/>
            <person name="Yao J."/>
            <person name="Barabote R."/>
            <person name="Nelson M.A."/>
            <person name="Detter C."/>
            <person name="Bruce D."/>
            <person name="Kuske C.R."/>
            <person name="Xie G."/>
            <person name="Richardson P."/>
            <person name="Rokhsar D.S."/>
            <person name="Lucas S.M."/>
            <person name="Rubin E.M."/>
            <person name="Dunn-Coleman N."/>
            <person name="Ward M."/>
            <person name="Brettin T.S."/>
        </authorList>
    </citation>
    <scope>NUCLEOTIDE SEQUENCE [LARGE SCALE GENOMIC DNA]</scope>
    <source>
        <strain evidence="3 4">QM6a</strain>
    </source>
</reference>
<dbReference type="KEGG" id="tre:TRIREDRAFT_102936"/>
<dbReference type="RefSeq" id="XP_006961314.1">
    <property type="nucleotide sequence ID" value="XM_006961252.1"/>
</dbReference>
<dbReference type="HOGENOM" id="CLU_836932_0_0_1"/>
<keyword evidence="2" id="KW-0472">Membrane</keyword>
<accession>G0R8P7</accession>